<dbReference type="PANTHER" id="PTHR47976">
    <property type="entry name" value="G-TYPE LECTIN S-RECEPTOR-LIKE SERINE/THREONINE-PROTEIN KINASE SD2-5"/>
    <property type="match status" value="1"/>
</dbReference>
<dbReference type="Proteomes" id="UP000823749">
    <property type="component" value="Chromosome 7"/>
</dbReference>
<dbReference type="PANTHER" id="PTHR47976:SF78">
    <property type="entry name" value="RECEPTOR-LIKE SERINE_THREONINE-PROTEIN KINASE"/>
    <property type="match status" value="1"/>
</dbReference>
<dbReference type="InterPro" id="IPR036426">
    <property type="entry name" value="Bulb-type_lectin_dom_sf"/>
</dbReference>
<feature type="chain" id="PRO_5043619202" description="Bulb-type lectin domain-containing protein" evidence="3">
    <location>
        <begin position="25"/>
        <end position="175"/>
    </location>
</feature>
<dbReference type="PROSITE" id="PS50927">
    <property type="entry name" value="BULB_LECTIN"/>
    <property type="match status" value="1"/>
</dbReference>
<dbReference type="EMBL" id="JACTNZ010000007">
    <property type="protein sequence ID" value="KAG5539970.1"/>
    <property type="molecule type" value="Genomic_DNA"/>
</dbReference>
<dbReference type="AlphaFoldDB" id="A0AAV6JKZ2"/>
<dbReference type="SUPFAM" id="SSF51110">
    <property type="entry name" value="alpha-D-mannose-specific plant lectins"/>
    <property type="match status" value="1"/>
</dbReference>
<evidence type="ECO:0000256" key="1">
    <source>
        <dbReference type="ARBA" id="ARBA00022729"/>
    </source>
</evidence>
<accession>A0AAV6JKZ2</accession>
<keyword evidence="1 3" id="KW-0732">Signal</keyword>
<evidence type="ECO:0000313" key="5">
    <source>
        <dbReference type="EMBL" id="KAG5539970.1"/>
    </source>
</evidence>
<feature type="signal peptide" evidence="3">
    <location>
        <begin position="1"/>
        <end position="24"/>
    </location>
</feature>
<sequence length="175" mass="18867">MASSSAIPPLLFLSLLPFLPLNAASNVTLGSSLSATSDNNPSWVSPSGDFAFGFRQLNNTDIFLLAIWYAQIPDQTIVWQANTNSPVQAGSNIELTANGLNLTDPNGLTIWSVQPNSTISYGAMLDTGNFILSILSPGQPKTNIPITTIVEQRTLILPYLGFSWFSINPEKSTFC</sequence>
<comment type="caution">
    <text evidence="5">The sequence shown here is derived from an EMBL/GenBank/DDBJ whole genome shotgun (WGS) entry which is preliminary data.</text>
</comment>
<name>A0AAV6JKZ2_9ERIC</name>
<protein>
    <recommendedName>
        <fullName evidence="4">Bulb-type lectin domain-containing protein</fullName>
    </recommendedName>
</protein>
<evidence type="ECO:0000313" key="6">
    <source>
        <dbReference type="Proteomes" id="UP000823749"/>
    </source>
</evidence>
<dbReference type="SMART" id="SM00108">
    <property type="entry name" value="B_lectin"/>
    <property type="match status" value="1"/>
</dbReference>
<keyword evidence="6" id="KW-1185">Reference proteome</keyword>
<dbReference type="InterPro" id="IPR001480">
    <property type="entry name" value="Bulb-type_lectin_dom"/>
</dbReference>
<evidence type="ECO:0000256" key="2">
    <source>
        <dbReference type="ARBA" id="ARBA00023180"/>
    </source>
</evidence>
<evidence type="ECO:0000259" key="4">
    <source>
        <dbReference type="PROSITE" id="PS50927"/>
    </source>
</evidence>
<reference evidence="5" key="1">
    <citation type="submission" date="2020-08" db="EMBL/GenBank/DDBJ databases">
        <title>Plant Genome Project.</title>
        <authorList>
            <person name="Zhang R.-G."/>
        </authorList>
    </citation>
    <scope>NUCLEOTIDE SEQUENCE</scope>
    <source>
        <strain evidence="5">WSP0</strain>
        <tissue evidence="5">Leaf</tissue>
    </source>
</reference>
<gene>
    <name evidence="5" type="ORF">RHGRI_020267</name>
</gene>
<organism evidence="5 6">
    <name type="scientific">Rhododendron griersonianum</name>
    <dbReference type="NCBI Taxonomy" id="479676"/>
    <lineage>
        <taxon>Eukaryota</taxon>
        <taxon>Viridiplantae</taxon>
        <taxon>Streptophyta</taxon>
        <taxon>Embryophyta</taxon>
        <taxon>Tracheophyta</taxon>
        <taxon>Spermatophyta</taxon>
        <taxon>Magnoliopsida</taxon>
        <taxon>eudicotyledons</taxon>
        <taxon>Gunneridae</taxon>
        <taxon>Pentapetalae</taxon>
        <taxon>asterids</taxon>
        <taxon>Ericales</taxon>
        <taxon>Ericaceae</taxon>
        <taxon>Ericoideae</taxon>
        <taxon>Rhodoreae</taxon>
        <taxon>Rhododendron</taxon>
    </lineage>
</organism>
<evidence type="ECO:0000256" key="3">
    <source>
        <dbReference type="SAM" id="SignalP"/>
    </source>
</evidence>
<keyword evidence="2" id="KW-0325">Glycoprotein</keyword>
<proteinExistence type="predicted"/>
<dbReference type="InterPro" id="IPR051343">
    <property type="entry name" value="G-type_lectin_kinases/EP1-like"/>
</dbReference>
<feature type="domain" description="Bulb-type lectin" evidence="4">
    <location>
        <begin position="28"/>
        <end position="145"/>
    </location>
</feature>
<dbReference type="Gene3D" id="2.90.10.10">
    <property type="entry name" value="Bulb-type lectin domain"/>
    <property type="match status" value="1"/>
</dbReference>
<dbReference type="FunFam" id="2.90.10.10:FF:000013">
    <property type="entry name" value="G-type lectin S-receptor-like serine/threonine-protein kinase LECRK1"/>
    <property type="match status" value="1"/>
</dbReference>